<feature type="compositionally biased region" description="Basic and acidic residues" evidence="1">
    <location>
        <begin position="67"/>
        <end position="84"/>
    </location>
</feature>
<feature type="compositionally biased region" description="Low complexity" evidence="1">
    <location>
        <begin position="124"/>
        <end position="134"/>
    </location>
</feature>
<dbReference type="OrthoDB" id="3268553at2759"/>
<feature type="compositionally biased region" description="Acidic residues" evidence="1">
    <location>
        <begin position="542"/>
        <end position="566"/>
    </location>
</feature>
<evidence type="ECO:0000313" key="4">
    <source>
        <dbReference type="Proteomes" id="UP000308730"/>
    </source>
</evidence>
<feature type="compositionally biased region" description="Basic and acidic residues" evidence="1">
    <location>
        <begin position="161"/>
        <end position="183"/>
    </location>
</feature>
<protein>
    <recommendedName>
        <fullName evidence="2">DUF6532 domain-containing protein</fullName>
    </recommendedName>
</protein>
<comment type="caution">
    <text evidence="3">The sequence shown here is derived from an EMBL/GenBank/DDBJ whole genome shotgun (WGS) entry which is preliminary data.</text>
</comment>
<dbReference type="Proteomes" id="UP000308730">
    <property type="component" value="Unassembled WGS sequence"/>
</dbReference>
<evidence type="ECO:0000259" key="2">
    <source>
        <dbReference type="Pfam" id="PF20149"/>
    </source>
</evidence>
<dbReference type="Pfam" id="PF20149">
    <property type="entry name" value="DUF6532"/>
    <property type="match status" value="1"/>
</dbReference>
<name>A0A4S4LYS5_9APHY</name>
<reference evidence="3 4" key="1">
    <citation type="submission" date="2019-02" db="EMBL/GenBank/DDBJ databases">
        <title>Genome sequencing of the rare red list fungi Antrodiella citrinella (Flaviporus citrinellus).</title>
        <authorList>
            <person name="Buettner E."/>
            <person name="Kellner H."/>
        </authorList>
    </citation>
    <scope>NUCLEOTIDE SEQUENCE [LARGE SCALE GENOMIC DNA]</scope>
    <source>
        <strain evidence="3 4">DSM 108506</strain>
    </source>
</reference>
<sequence length="584" mass="66263">MSGPNNPLSPANIEAFKFKTMLDDNSRKRNRRPSSKKQEMDGRTATKTSSKQSKEVRTKQTGKRANRKADDPDDAPRADIDRFTSRPTSLKPKNLSASRIHRFGSVPEPPQPVFDQETVRRALQVVQEMQSQQQARDSAATSELQAQGWSPSDDEDLYYQDGKEANHGHEPVKGGDYVEHLWSEGEDDEDEEDEDDEDEPEDQAPHTRYADTREDGGSSDEEADELAEQSQAEIEAAVKMMMPRKVVGQKRSHPARTDKDTICITKSRKRNTGETAKVKALRVSDYSGILKTVLSTSQKLYRCLIFMEDAFPDTDKEIDFTADVWSIQCHHKNVVIELEDDYFKLITARGSEARGRVKDLARSAVIARFGLKDIPVKKTRLARQQREMVEDLLQDVAFIHKDTANLHKPYLHPVLSDVVYAAWFEKRSRGKREGIRFAEYFPASVGITLPTVALVITIIQNILEEYKTGSHKAVPFTEAEYEEHYREHLGRLKRWSSRKPDFVARWRVRMIQIVRERAGAPDEDNAGATVVNEASFNAAADDINDDDLEAMGVDSDDDGQEYDEQEPQYRNEEQESDGHGDNSG</sequence>
<keyword evidence="4" id="KW-1185">Reference proteome</keyword>
<feature type="compositionally biased region" description="Polar residues" evidence="1">
    <location>
        <begin position="135"/>
        <end position="150"/>
    </location>
</feature>
<feature type="compositionally biased region" description="Basic and acidic residues" evidence="1">
    <location>
        <begin position="567"/>
        <end position="584"/>
    </location>
</feature>
<feature type="region of interest" description="Disordered" evidence="1">
    <location>
        <begin position="538"/>
        <end position="584"/>
    </location>
</feature>
<dbReference type="AlphaFoldDB" id="A0A4S4LYS5"/>
<proteinExistence type="predicted"/>
<accession>A0A4S4LYS5</accession>
<feature type="compositionally biased region" description="Basic and acidic residues" evidence="1">
    <location>
        <begin position="16"/>
        <end position="27"/>
    </location>
</feature>
<evidence type="ECO:0000313" key="3">
    <source>
        <dbReference type="EMBL" id="THH17859.1"/>
    </source>
</evidence>
<feature type="compositionally biased region" description="Acidic residues" evidence="1">
    <location>
        <begin position="217"/>
        <end position="227"/>
    </location>
</feature>
<feature type="compositionally biased region" description="Basic and acidic residues" evidence="1">
    <location>
        <begin position="203"/>
        <end position="216"/>
    </location>
</feature>
<gene>
    <name evidence="3" type="ORF">EUX98_g9048</name>
</gene>
<evidence type="ECO:0000256" key="1">
    <source>
        <dbReference type="SAM" id="MobiDB-lite"/>
    </source>
</evidence>
<dbReference type="InterPro" id="IPR045341">
    <property type="entry name" value="DUF6532"/>
</dbReference>
<feature type="compositionally biased region" description="Acidic residues" evidence="1">
    <location>
        <begin position="184"/>
        <end position="202"/>
    </location>
</feature>
<feature type="region of interest" description="Disordered" evidence="1">
    <location>
        <begin position="1"/>
        <end position="229"/>
    </location>
</feature>
<organism evidence="3 4">
    <name type="scientific">Antrodiella citrinella</name>
    <dbReference type="NCBI Taxonomy" id="2447956"/>
    <lineage>
        <taxon>Eukaryota</taxon>
        <taxon>Fungi</taxon>
        <taxon>Dikarya</taxon>
        <taxon>Basidiomycota</taxon>
        <taxon>Agaricomycotina</taxon>
        <taxon>Agaricomycetes</taxon>
        <taxon>Polyporales</taxon>
        <taxon>Steccherinaceae</taxon>
        <taxon>Antrodiella</taxon>
    </lineage>
</organism>
<feature type="domain" description="DUF6532" evidence="2">
    <location>
        <begin position="298"/>
        <end position="495"/>
    </location>
</feature>
<dbReference type="EMBL" id="SGPM01000625">
    <property type="protein sequence ID" value="THH17859.1"/>
    <property type="molecule type" value="Genomic_DNA"/>
</dbReference>